<dbReference type="AlphaFoldDB" id="A0A1I2G8H1"/>
<evidence type="ECO:0000313" key="4">
    <source>
        <dbReference type="Proteomes" id="UP000199323"/>
    </source>
</evidence>
<evidence type="ECO:0000313" key="3">
    <source>
        <dbReference type="EMBL" id="SFF13453.1"/>
    </source>
</evidence>
<feature type="compositionally biased region" description="Polar residues" evidence="1">
    <location>
        <begin position="42"/>
        <end position="57"/>
    </location>
</feature>
<protein>
    <recommendedName>
        <fullName evidence="5">Enoyl reductase</fullName>
    </recommendedName>
</protein>
<evidence type="ECO:0008006" key="5">
    <source>
        <dbReference type="Google" id="ProtNLM"/>
    </source>
</evidence>
<reference evidence="4" key="1">
    <citation type="submission" date="2016-10" db="EMBL/GenBank/DDBJ databases">
        <authorList>
            <person name="Varghese N."/>
            <person name="Submissions S."/>
        </authorList>
    </citation>
    <scope>NUCLEOTIDE SEQUENCE [LARGE SCALE GENOMIC DNA]</scope>
    <source>
        <strain evidence="4">CGMCC 4.3510</strain>
    </source>
</reference>
<dbReference type="STRING" id="380248.SAMN05216251_108321"/>
<feature type="chain" id="PRO_5011618121" description="Enoyl reductase" evidence="2">
    <location>
        <begin position="28"/>
        <end position="337"/>
    </location>
</feature>
<evidence type="ECO:0000256" key="2">
    <source>
        <dbReference type="SAM" id="SignalP"/>
    </source>
</evidence>
<accession>A0A1I2G8H1</accession>
<gene>
    <name evidence="3" type="ORF">SAMN05216251_108321</name>
</gene>
<proteinExistence type="predicted"/>
<keyword evidence="4" id="KW-1185">Reference proteome</keyword>
<name>A0A1I2G8H1_9ACTN</name>
<feature type="compositionally biased region" description="Basic and acidic residues" evidence="1">
    <location>
        <begin position="58"/>
        <end position="67"/>
    </location>
</feature>
<evidence type="ECO:0000256" key="1">
    <source>
        <dbReference type="SAM" id="MobiDB-lite"/>
    </source>
</evidence>
<keyword evidence="2" id="KW-0732">Signal</keyword>
<feature type="region of interest" description="Disordered" evidence="1">
    <location>
        <begin position="28"/>
        <end position="76"/>
    </location>
</feature>
<feature type="signal peptide" evidence="2">
    <location>
        <begin position="1"/>
        <end position="27"/>
    </location>
</feature>
<dbReference type="Proteomes" id="UP000199323">
    <property type="component" value="Unassembled WGS sequence"/>
</dbReference>
<organism evidence="3 4">
    <name type="scientific">Actinacidiphila alni</name>
    <dbReference type="NCBI Taxonomy" id="380248"/>
    <lineage>
        <taxon>Bacteria</taxon>
        <taxon>Bacillati</taxon>
        <taxon>Actinomycetota</taxon>
        <taxon>Actinomycetes</taxon>
        <taxon>Kitasatosporales</taxon>
        <taxon>Streptomycetaceae</taxon>
        <taxon>Actinacidiphila</taxon>
    </lineage>
</organism>
<dbReference type="EMBL" id="FONG01000008">
    <property type="protein sequence ID" value="SFF13453.1"/>
    <property type="molecule type" value="Genomic_DNA"/>
</dbReference>
<sequence>MRASLRAAVTATVLGAAVLGAAGPAFAGDGDPISPPPKPPTRQGTSGNGAISASVQLDTRHNGREKSVPVSPVDRNWTPPLCWSQPKYDAKQYKDWMLGPENVGIGPNAAQIADAIKKRTDFHDGGKGAWWFRTYDTDQMTSGAVSPERVAGCTSIPGQQWIEARDPEPPLALDPRILSGLAYRALRLPTPPVKLSPVADNQTVNLPTFASFTDALPDRVWVTASFNALGLDIAATTVAVPTGIRIDAGTSYADPQSCTYKLEAGAGGGYQVDSSKDDCNITYRKQGPYTLHAEITWKVTWTPSADPVGPVAQPGLPDGLSGNDVPVEVKEIQTVVR</sequence>